<evidence type="ECO:0000256" key="2">
    <source>
        <dbReference type="ARBA" id="ARBA00023015"/>
    </source>
</evidence>
<dbReference type="PANTHER" id="PTHR15348:SF0">
    <property type="entry name" value="PROTEIN DEAD RINGER"/>
    <property type="match status" value="1"/>
</dbReference>
<keyword evidence="2" id="KW-0805">Transcription regulation</keyword>
<feature type="region of interest" description="Disordered" evidence="6">
    <location>
        <begin position="47"/>
        <end position="91"/>
    </location>
</feature>
<evidence type="ECO:0000259" key="8">
    <source>
        <dbReference type="PROSITE" id="PS51486"/>
    </source>
</evidence>
<dbReference type="InterPro" id="IPR045147">
    <property type="entry name" value="ARI3A/B/C"/>
</dbReference>
<feature type="compositionally biased region" description="Low complexity" evidence="6">
    <location>
        <begin position="445"/>
        <end position="466"/>
    </location>
</feature>
<dbReference type="AlphaFoldDB" id="A0AAV6V0W8"/>
<keyword evidence="5" id="KW-0539">Nucleus</keyword>
<keyword evidence="4" id="KW-0804">Transcription</keyword>
<protein>
    <recommendedName>
        <fullName evidence="11">Protein dead ringer</fullName>
    </recommendedName>
</protein>
<keyword evidence="3" id="KW-0238">DNA-binding</keyword>
<evidence type="ECO:0000259" key="7">
    <source>
        <dbReference type="PROSITE" id="PS51011"/>
    </source>
</evidence>
<evidence type="ECO:0000313" key="9">
    <source>
        <dbReference type="EMBL" id="KAG8189632.1"/>
    </source>
</evidence>
<dbReference type="PROSITE" id="PS51486">
    <property type="entry name" value="REKLES"/>
    <property type="match status" value="1"/>
</dbReference>
<dbReference type="GO" id="GO:0006357">
    <property type="term" value="P:regulation of transcription by RNA polymerase II"/>
    <property type="evidence" value="ECO:0007669"/>
    <property type="project" value="InterPro"/>
</dbReference>
<feature type="region of interest" description="Disordered" evidence="6">
    <location>
        <begin position="443"/>
        <end position="471"/>
    </location>
</feature>
<evidence type="ECO:0000313" key="10">
    <source>
        <dbReference type="Proteomes" id="UP000827092"/>
    </source>
</evidence>
<dbReference type="EMBL" id="JAFNEN010000209">
    <property type="protein sequence ID" value="KAG8189632.1"/>
    <property type="molecule type" value="Genomic_DNA"/>
</dbReference>
<organism evidence="9 10">
    <name type="scientific">Oedothorax gibbosus</name>
    <dbReference type="NCBI Taxonomy" id="931172"/>
    <lineage>
        <taxon>Eukaryota</taxon>
        <taxon>Metazoa</taxon>
        <taxon>Ecdysozoa</taxon>
        <taxon>Arthropoda</taxon>
        <taxon>Chelicerata</taxon>
        <taxon>Arachnida</taxon>
        <taxon>Araneae</taxon>
        <taxon>Araneomorphae</taxon>
        <taxon>Entelegynae</taxon>
        <taxon>Araneoidea</taxon>
        <taxon>Linyphiidae</taxon>
        <taxon>Erigoninae</taxon>
        <taxon>Oedothorax</taxon>
    </lineage>
</organism>
<dbReference type="CDD" id="cd16867">
    <property type="entry name" value="ARID_ARID3"/>
    <property type="match status" value="1"/>
</dbReference>
<dbReference type="Proteomes" id="UP000827092">
    <property type="component" value="Unassembled WGS sequence"/>
</dbReference>
<dbReference type="Gene3D" id="1.10.150.60">
    <property type="entry name" value="ARID DNA-binding domain"/>
    <property type="match status" value="1"/>
</dbReference>
<feature type="compositionally biased region" description="Basic and acidic residues" evidence="6">
    <location>
        <begin position="47"/>
        <end position="65"/>
    </location>
</feature>
<comment type="caution">
    <text evidence="9">The sequence shown here is derived from an EMBL/GenBank/DDBJ whole genome shotgun (WGS) entry which is preliminary data.</text>
</comment>
<dbReference type="PROSITE" id="PS51011">
    <property type="entry name" value="ARID"/>
    <property type="match status" value="1"/>
</dbReference>
<evidence type="ECO:0000256" key="6">
    <source>
        <dbReference type="SAM" id="MobiDB-lite"/>
    </source>
</evidence>
<evidence type="ECO:0000256" key="5">
    <source>
        <dbReference type="ARBA" id="ARBA00023242"/>
    </source>
</evidence>
<dbReference type="SUPFAM" id="SSF46774">
    <property type="entry name" value="ARID-like"/>
    <property type="match status" value="1"/>
</dbReference>
<feature type="region of interest" description="Disordered" evidence="6">
    <location>
        <begin position="130"/>
        <end position="163"/>
    </location>
</feature>
<dbReference type="FunFam" id="1.10.150.60:FF:000007">
    <property type="entry name" value="AT-rich interactive domain-containing protein 3C"/>
    <property type="match status" value="1"/>
</dbReference>
<dbReference type="GO" id="GO:0005634">
    <property type="term" value="C:nucleus"/>
    <property type="evidence" value="ECO:0007669"/>
    <property type="project" value="UniProtKB-SubCell"/>
</dbReference>
<feature type="region of interest" description="Disordered" evidence="6">
    <location>
        <begin position="1"/>
        <end position="33"/>
    </location>
</feature>
<keyword evidence="10" id="KW-1185">Reference proteome</keyword>
<feature type="domain" description="REKLES" evidence="8">
    <location>
        <begin position="467"/>
        <end position="550"/>
    </location>
</feature>
<feature type="domain" description="ARID" evidence="7">
    <location>
        <begin position="181"/>
        <end position="273"/>
    </location>
</feature>
<dbReference type="Pfam" id="PF01388">
    <property type="entry name" value="ARID"/>
    <property type="match status" value="1"/>
</dbReference>
<reference evidence="9 10" key="1">
    <citation type="journal article" date="2022" name="Nat. Ecol. Evol.">
        <title>A masculinizing supergene underlies an exaggerated male reproductive morph in a spider.</title>
        <authorList>
            <person name="Hendrickx F."/>
            <person name="De Corte Z."/>
            <person name="Sonet G."/>
            <person name="Van Belleghem S.M."/>
            <person name="Kostlbacher S."/>
            <person name="Vangestel C."/>
        </authorList>
    </citation>
    <scope>NUCLEOTIDE SEQUENCE [LARGE SCALE GENOMIC DNA]</scope>
    <source>
        <strain evidence="9">W744_W776</strain>
    </source>
</reference>
<evidence type="ECO:0008006" key="11">
    <source>
        <dbReference type="Google" id="ProtNLM"/>
    </source>
</evidence>
<comment type="subcellular location">
    <subcellularLocation>
        <location evidence="1">Nucleus</location>
    </subcellularLocation>
</comment>
<accession>A0AAV6V0W8</accession>
<dbReference type="InterPro" id="IPR036431">
    <property type="entry name" value="ARID_dom_sf"/>
</dbReference>
<dbReference type="InterPro" id="IPR001606">
    <property type="entry name" value="ARID_dom"/>
</dbReference>
<dbReference type="InterPro" id="IPR023334">
    <property type="entry name" value="REKLES_domain"/>
</dbReference>
<sequence>MSNPEEEGEEGGGAPVLLQGESEFESDDLSGDEAEELAGLSHLRLANHDKRRQEMEQQILMREDYLSSPQHRRPGSKSTTPSPSSPPHQQYLYAAGHPLAAFLSPSQLAAAQAAAVASMAAAHHQAQAAALGGGGGSSTGSATPPNNGGGMASPSGRGLDPDQSKYTYEEQFKQLYELSDDPRRKEFLDDLFNYMQKRGTPVNRIPIMAKQVLDLYELYRLVVARGGLVEVINKKIWREITKGLNLPSSITSAAFTLRTQYMKYLYPYECIKEKLSTNDELQAAIDGNRREGRRSSYGPYPDIVSTQPPSHRNSHHPPPNHHSPLGMMPPRHHMNGHGPPMSGGGRVNASSPLSMSYYAPPQHNNAHLPLNLAPAAAPQENGIYNHALSSGNIYDPIKSLNNFELDRLMEEIYLKKGEEDKSNSVPSTPNPMVMPQQEALNLEVSSRSSTTTNNNNNSSNNNNNNNNEHKPLNMRKQHFEEDVRPSKRLLMEEERLHSRSTISMPSTHIKITNNRGPDGRTQNDSSSLTVTMEVNGIMYQGLLFAVPNQRNRL</sequence>
<gene>
    <name evidence="9" type="ORF">JTE90_009563</name>
</gene>
<dbReference type="GO" id="GO:0003677">
    <property type="term" value="F:DNA binding"/>
    <property type="evidence" value="ECO:0007669"/>
    <property type="project" value="UniProtKB-KW"/>
</dbReference>
<feature type="compositionally biased region" description="Acidic residues" evidence="6">
    <location>
        <begin position="1"/>
        <end position="10"/>
    </location>
</feature>
<feature type="region of interest" description="Disordered" evidence="6">
    <location>
        <begin position="284"/>
        <end position="354"/>
    </location>
</feature>
<dbReference type="SMART" id="SM01014">
    <property type="entry name" value="ARID"/>
    <property type="match status" value="1"/>
</dbReference>
<name>A0AAV6V0W8_9ARAC</name>
<evidence type="ECO:0000256" key="3">
    <source>
        <dbReference type="ARBA" id="ARBA00023125"/>
    </source>
</evidence>
<evidence type="ECO:0000256" key="1">
    <source>
        <dbReference type="ARBA" id="ARBA00004123"/>
    </source>
</evidence>
<dbReference type="PANTHER" id="PTHR15348">
    <property type="entry name" value="AT-RICH INTERACTIVE DOMAIN-CONTAINING PROTEIN ARID DOMAIN- CONTAINING PROTEIN DEAD RINGER PROTEIN B-CELL REGULATOR OF IGH TRANSCRIPTION BRIGHT"/>
    <property type="match status" value="1"/>
</dbReference>
<feature type="compositionally biased region" description="Acidic residues" evidence="6">
    <location>
        <begin position="22"/>
        <end position="33"/>
    </location>
</feature>
<proteinExistence type="predicted"/>
<dbReference type="SMART" id="SM00501">
    <property type="entry name" value="BRIGHT"/>
    <property type="match status" value="1"/>
</dbReference>
<evidence type="ECO:0000256" key="4">
    <source>
        <dbReference type="ARBA" id="ARBA00023163"/>
    </source>
</evidence>